<dbReference type="Proteomes" id="UP001362999">
    <property type="component" value="Unassembled WGS sequence"/>
</dbReference>
<proteinExistence type="predicted"/>
<sequence>MALSLPTAELVEQTLGCIMYGIYLVTLGIAGRILLTKDGGERWRRRSEIKWAMVIASVLLFVNSTLDLVIASITLVQAFNYDGPGGPSRIFTHGSGWQTMIKSFCVPFQSLLGDAILVFWFHPSRFPLSFTIMKIYRFPLTIWLVNVAIVMRFLDILSQATRGLIISTAIQPWGQAFWSTTISINILTTSLIVFRIYTVDRQNKKIERRCGMIYTFVSIFTLATYTIGSTWHYPVSALEIHSVGITFNLILIRGARTPHSYSHYHPDRHPGSMRHTLTIPFQFTHPHSSETQTQDMALSRLDIDNNNYMDRSREGKDKDREREREFGLGHGVMVSTSATTDLYGYGVERKV</sequence>
<keyword evidence="1" id="KW-1133">Transmembrane helix</keyword>
<feature type="transmembrane region" description="Helical" evidence="1">
    <location>
        <begin position="13"/>
        <end position="35"/>
    </location>
</feature>
<keyword evidence="2" id="KW-0378">Hydrolase</keyword>
<feature type="transmembrane region" description="Helical" evidence="1">
    <location>
        <begin position="210"/>
        <end position="227"/>
    </location>
</feature>
<feature type="transmembrane region" description="Helical" evidence="1">
    <location>
        <begin position="55"/>
        <end position="79"/>
    </location>
</feature>
<feature type="transmembrane region" description="Helical" evidence="1">
    <location>
        <begin position="135"/>
        <end position="154"/>
    </location>
</feature>
<evidence type="ECO:0000256" key="1">
    <source>
        <dbReference type="SAM" id="Phobius"/>
    </source>
</evidence>
<feature type="transmembrane region" description="Helical" evidence="1">
    <location>
        <begin position="99"/>
        <end position="123"/>
    </location>
</feature>
<comment type="caution">
    <text evidence="2">The sequence shown here is derived from an EMBL/GenBank/DDBJ whole genome shotgun (WGS) entry which is preliminary data.</text>
</comment>
<dbReference type="EMBL" id="JAWWNJ010000147">
    <property type="protein sequence ID" value="KAK6983843.1"/>
    <property type="molecule type" value="Genomic_DNA"/>
</dbReference>
<gene>
    <name evidence="2" type="ORF">R3P38DRAFT_3112837</name>
</gene>
<evidence type="ECO:0000313" key="2">
    <source>
        <dbReference type="EMBL" id="KAK6983843.1"/>
    </source>
</evidence>
<dbReference type="GO" id="GO:0016787">
    <property type="term" value="F:hydrolase activity"/>
    <property type="evidence" value="ECO:0007669"/>
    <property type="project" value="UniProtKB-KW"/>
</dbReference>
<name>A0AAV9ZHF0_9AGAR</name>
<feature type="transmembrane region" description="Helical" evidence="1">
    <location>
        <begin position="176"/>
        <end position="198"/>
    </location>
</feature>
<reference evidence="2 3" key="1">
    <citation type="journal article" date="2024" name="J Genomics">
        <title>Draft genome sequencing and assembly of Favolaschia claudopus CIRM-BRFM 2984 isolated from oak limbs.</title>
        <authorList>
            <person name="Navarro D."/>
            <person name="Drula E."/>
            <person name="Chaduli D."/>
            <person name="Cazenave R."/>
            <person name="Ahrendt S."/>
            <person name="Wang J."/>
            <person name="Lipzen A."/>
            <person name="Daum C."/>
            <person name="Barry K."/>
            <person name="Grigoriev I.V."/>
            <person name="Favel A."/>
            <person name="Rosso M.N."/>
            <person name="Martin F."/>
        </authorList>
    </citation>
    <scope>NUCLEOTIDE SEQUENCE [LARGE SCALE GENOMIC DNA]</scope>
    <source>
        <strain evidence="2 3">CIRM-BRFM 2984</strain>
    </source>
</reference>
<keyword evidence="1" id="KW-0812">Transmembrane</keyword>
<keyword evidence="1" id="KW-0472">Membrane</keyword>
<dbReference type="AlphaFoldDB" id="A0AAV9ZHF0"/>
<protein>
    <submittedName>
        <fullName evidence="2">Carboxylic ester hydrolase</fullName>
    </submittedName>
</protein>
<evidence type="ECO:0000313" key="3">
    <source>
        <dbReference type="Proteomes" id="UP001362999"/>
    </source>
</evidence>
<accession>A0AAV9ZHF0</accession>
<keyword evidence="3" id="KW-1185">Reference proteome</keyword>
<organism evidence="2 3">
    <name type="scientific">Favolaschia claudopus</name>
    <dbReference type="NCBI Taxonomy" id="2862362"/>
    <lineage>
        <taxon>Eukaryota</taxon>
        <taxon>Fungi</taxon>
        <taxon>Dikarya</taxon>
        <taxon>Basidiomycota</taxon>
        <taxon>Agaricomycotina</taxon>
        <taxon>Agaricomycetes</taxon>
        <taxon>Agaricomycetidae</taxon>
        <taxon>Agaricales</taxon>
        <taxon>Marasmiineae</taxon>
        <taxon>Mycenaceae</taxon>
        <taxon>Favolaschia</taxon>
    </lineage>
</organism>